<dbReference type="Pfam" id="PF00149">
    <property type="entry name" value="Metallophos"/>
    <property type="match status" value="1"/>
</dbReference>
<sequence length="444" mass="50892">MGKLPSISFAKQAGIKHRIFDFVEDYFYIGGKKAFVISKNKLNGNYLIEIKDNPQNRFKKIILTALKIASWVTVIIPLLMYVTRFILRKTNHFQLKNSSIIEFIPPIRPGIVRDKEIFVFGDIHGELDGFKENLSHAKVIDGRGNFNKNFKDIVIQMGDVVDRGPKSKEAWAFLQKLQASARSGQIIRLLGNHELMLLQKDYGFANYPEPAKLASEIKKDILAGKVQLSYFDGMRLFTHAGLRSSIRNYLIAEIKEKKKTDSVSVQDITNYMNEILKEAVKKDKYDHPIFRVSERRGGPYQIGGPLWDDVSDLMQSAHARDIPQVIAHNPPRYRGDAPIRITDSLRLINVDAGLCNDYGGHKAYVKIGKNSELEVYEKIKEIWKKRVLEVSRIWNAGRPPTGGTEVTCYWLFVEKDNKTSFRSFEDLECWKACTEDRKEVIGYL</sequence>
<accession>A0A0F9EC70</accession>
<dbReference type="PANTHER" id="PTHR46546">
    <property type="entry name" value="SHEWANELLA-LIKE PROTEIN PHOSPHATASE 1"/>
    <property type="match status" value="1"/>
</dbReference>
<keyword evidence="1" id="KW-0472">Membrane</keyword>
<name>A0A0F9EC70_9ZZZZ</name>
<evidence type="ECO:0000313" key="3">
    <source>
        <dbReference type="EMBL" id="KKL71673.1"/>
    </source>
</evidence>
<dbReference type="GO" id="GO:0016787">
    <property type="term" value="F:hydrolase activity"/>
    <property type="evidence" value="ECO:0007669"/>
    <property type="project" value="InterPro"/>
</dbReference>
<keyword evidence="1" id="KW-1133">Transmembrane helix</keyword>
<evidence type="ECO:0000256" key="1">
    <source>
        <dbReference type="SAM" id="Phobius"/>
    </source>
</evidence>
<dbReference type="PANTHER" id="PTHR46546:SF4">
    <property type="entry name" value="SHEWANELLA-LIKE PROTEIN PHOSPHATASE 1"/>
    <property type="match status" value="1"/>
</dbReference>
<dbReference type="EMBL" id="LAZR01025520">
    <property type="protein sequence ID" value="KKL71673.1"/>
    <property type="molecule type" value="Genomic_DNA"/>
</dbReference>
<proteinExistence type="predicted"/>
<comment type="caution">
    <text evidence="3">The sequence shown here is derived from an EMBL/GenBank/DDBJ whole genome shotgun (WGS) entry which is preliminary data.</text>
</comment>
<feature type="transmembrane region" description="Helical" evidence="1">
    <location>
        <begin position="61"/>
        <end position="82"/>
    </location>
</feature>
<dbReference type="InterPro" id="IPR029052">
    <property type="entry name" value="Metallo-depent_PP-like"/>
</dbReference>
<dbReference type="SUPFAM" id="SSF56300">
    <property type="entry name" value="Metallo-dependent phosphatases"/>
    <property type="match status" value="1"/>
</dbReference>
<reference evidence="3" key="1">
    <citation type="journal article" date="2015" name="Nature">
        <title>Complex archaea that bridge the gap between prokaryotes and eukaryotes.</title>
        <authorList>
            <person name="Spang A."/>
            <person name="Saw J.H."/>
            <person name="Jorgensen S.L."/>
            <person name="Zaremba-Niedzwiedzka K."/>
            <person name="Martijn J."/>
            <person name="Lind A.E."/>
            <person name="van Eijk R."/>
            <person name="Schleper C."/>
            <person name="Guy L."/>
            <person name="Ettema T.J."/>
        </authorList>
    </citation>
    <scope>NUCLEOTIDE SEQUENCE</scope>
</reference>
<gene>
    <name evidence="3" type="ORF">LCGC14_2092570</name>
</gene>
<evidence type="ECO:0000259" key="2">
    <source>
        <dbReference type="Pfam" id="PF00149"/>
    </source>
</evidence>
<dbReference type="InterPro" id="IPR004843">
    <property type="entry name" value="Calcineurin-like_PHP"/>
</dbReference>
<keyword evidence="1" id="KW-0812">Transmembrane</keyword>
<dbReference type="AlphaFoldDB" id="A0A0F9EC70"/>
<feature type="non-terminal residue" evidence="3">
    <location>
        <position position="444"/>
    </location>
</feature>
<feature type="domain" description="Calcineurin-like phosphoesterase" evidence="2">
    <location>
        <begin position="117"/>
        <end position="308"/>
    </location>
</feature>
<dbReference type="Gene3D" id="3.60.21.10">
    <property type="match status" value="1"/>
</dbReference>
<organism evidence="3">
    <name type="scientific">marine sediment metagenome</name>
    <dbReference type="NCBI Taxonomy" id="412755"/>
    <lineage>
        <taxon>unclassified sequences</taxon>
        <taxon>metagenomes</taxon>
        <taxon>ecological metagenomes</taxon>
    </lineage>
</organism>
<protein>
    <recommendedName>
        <fullName evidence="2">Calcineurin-like phosphoesterase domain-containing protein</fullName>
    </recommendedName>
</protein>